<evidence type="ECO:0000313" key="4">
    <source>
        <dbReference type="Proteomes" id="UP001177670"/>
    </source>
</evidence>
<sequence length="733" mass="81615">MAFPPLVSSTPPPLDNFGDSEEDEFGDFTTGGLSASSDSPQKLATPVQTPSMSQNTSPKVNGIPETPDNSETNVAQRPVVAEDLLILEKTNDNVNNIKLKTEVETLDEIIRNNTSRDLGNINNNKEATVGKEVSNGVNLINEGNSFEEEEWGASLNHLEEIEPLSLDLGDLITAHDTTQSIDDDFYDYEQFEDSQNWVSTDISKTDCFKVQDSGLTSDDINKDLNTENEKKGLNLDLENIIVKPKLEAKCVENLDESSKKDIFSNEVDDLEFASVENSVFCNSIEKDSSTNDSKDEFCSKVQEENEVAENLQFSEDEDAKIKDNFLSSASLPDISKCSNEEFGDFKYDSTLKTSVTAPQPEFSDYSTETSHKKKETFVQDDDFGDFANFSEHTQFDETNVPDQKDEDDDFGDFNNFETAFEQPAVEQPQNSLKESIYRIENKSAANKIEDIITTMFSTDWEQCEIEVQSLISQADKVWQSIKNVEETNALTYQWANSSSNNVLLNSLGIDSRNILFGPRWNPNVPRFAANLGFTPLEPIKATTDSQTIAASNSKSQSSANSEEVPAAQFDWNSSGLVNPLEANISEVNANRERCSSVSKVKTIDSLENDVAKSQNTKRSQSSKMIEPLPAPRATECKRRTDVDSGYKQKSASTQKEKPTAGDVYRSKSVNKRSGSEHVVIDRFGRVMPIQSETARVLNRLPDLSFLSARTLMLDREHKQLACEMGVISRKMPG</sequence>
<feature type="region of interest" description="Disordered" evidence="1">
    <location>
        <begin position="544"/>
        <end position="565"/>
    </location>
</feature>
<feature type="compositionally biased region" description="Low complexity" evidence="1">
    <location>
        <begin position="549"/>
        <end position="561"/>
    </location>
</feature>
<feature type="compositionally biased region" description="Basic and acidic residues" evidence="1">
    <location>
        <begin position="634"/>
        <end position="646"/>
    </location>
</feature>
<dbReference type="AlphaFoldDB" id="A0AA40KKJ7"/>
<feature type="region of interest" description="Disordered" evidence="1">
    <location>
        <begin position="608"/>
        <end position="671"/>
    </location>
</feature>
<name>A0AA40KKJ7_9HYME</name>
<evidence type="ECO:0000259" key="2">
    <source>
        <dbReference type="Pfam" id="PF15045"/>
    </source>
</evidence>
<comment type="caution">
    <text evidence="3">The sequence shown here is derived from an EMBL/GenBank/DDBJ whole genome shotgun (WGS) entry which is preliminary data.</text>
</comment>
<feature type="domain" description="Aftiphilin clathrin-binding box" evidence="2">
    <location>
        <begin position="475"/>
        <end position="544"/>
    </location>
</feature>
<gene>
    <name evidence="3" type="ORF">K0M31_008169</name>
</gene>
<feature type="compositionally biased region" description="Polar residues" evidence="1">
    <location>
        <begin position="611"/>
        <end position="623"/>
    </location>
</feature>
<dbReference type="GO" id="GO:0032588">
    <property type="term" value="C:trans-Golgi network membrane"/>
    <property type="evidence" value="ECO:0007669"/>
    <property type="project" value="InterPro"/>
</dbReference>
<keyword evidence="4" id="KW-1185">Reference proteome</keyword>
<evidence type="ECO:0000256" key="1">
    <source>
        <dbReference type="SAM" id="MobiDB-lite"/>
    </source>
</evidence>
<evidence type="ECO:0000313" key="3">
    <source>
        <dbReference type="EMBL" id="KAK1123461.1"/>
    </source>
</evidence>
<reference evidence="3" key="1">
    <citation type="submission" date="2021-10" db="EMBL/GenBank/DDBJ databases">
        <title>Melipona bicolor Genome sequencing and assembly.</title>
        <authorList>
            <person name="Araujo N.S."/>
            <person name="Arias M.C."/>
        </authorList>
    </citation>
    <scope>NUCLEOTIDE SEQUENCE</scope>
    <source>
        <strain evidence="3">USP_2M_L1-L4_2017</strain>
        <tissue evidence="3">Whole body</tissue>
    </source>
</reference>
<dbReference type="InterPro" id="IPR029205">
    <property type="entry name" value="Clathrin-bd"/>
</dbReference>
<dbReference type="InterPro" id="IPR046359">
    <property type="entry name" value="Aftin-like"/>
</dbReference>
<feature type="compositionally biased region" description="Polar residues" evidence="1">
    <location>
        <begin position="31"/>
        <end position="59"/>
    </location>
</feature>
<proteinExistence type="predicted"/>
<dbReference type="GO" id="GO:0030121">
    <property type="term" value="C:AP-1 adaptor complex"/>
    <property type="evidence" value="ECO:0007669"/>
    <property type="project" value="TreeGrafter"/>
</dbReference>
<feature type="region of interest" description="Disordered" evidence="1">
    <location>
        <begin position="1"/>
        <end position="75"/>
    </location>
</feature>
<dbReference type="Proteomes" id="UP001177670">
    <property type="component" value="Unassembled WGS sequence"/>
</dbReference>
<accession>A0AA40KKJ7</accession>
<dbReference type="Pfam" id="PF15045">
    <property type="entry name" value="Clathrin_bdg"/>
    <property type="match status" value="1"/>
</dbReference>
<dbReference type="GO" id="GO:0030276">
    <property type="term" value="F:clathrin binding"/>
    <property type="evidence" value="ECO:0007669"/>
    <property type="project" value="InterPro"/>
</dbReference>
<protein>
    <recommendedName>
        <fullName evidence="2">Aftiphilin clathrin-binding box domain-containing protein</fullName>
    </recommendedName>
</protein>
<dbReference type="EMBL" id="JAHYIQ010000020">
    <property type="protein sequence ID" value="KAK1123461.1"/>
    <property type="molecule type" value="Genomic_DNA"/>
</dbReference>
<organism evidence="3 4">
    <name type="scientific">Melipona bicolor</name>
    <dbReference type="NCBI Taxonomy" id="60889"/>
    <lineage>
        <taxon>Eukaryota</taxon>
        <taxon>Metazoa</taxon>
        <taxon>Ecdysozoa</taxon>
        <taxon>Arthropoda</taxon>
        <taxon>Hexapoda</taxon>
        <taxon>Insecta</taxon>
        <taxon>Pterygota</taxon>
        <taxon>Neoptera</taxon>
        <taxon>Endopterygota</taxon>
        <taxon>Hymenoptera</taxon>
        <taxon>Apocrita</taxon>
        <taxon>Aculeata</taxon>
        <taxon>Apoidea</taxon>
        <taxon>Anthophila</taxon>
        <taxon>Apidae</taxon>
        <taxon>Melipona</taxon>
    </lineage>
</organism>
<dbReference type="PANTHER" id="PTHR16156">
    <property type="entry name" value="AFTIPHILIN A-RELATED"/>
    <property type="match status" value="1"/>
</dbReference>
<dbReference type="PANTHER" id="PTHR16156:SF10">
    <property type="entry name" value="AFTIPHILIN-RELATED"/>
    <property type="match status" value="1"/>
</dbReference>